<dbReference type="PANTHER" id="PTHR46135">
    <property type="entry name" value="NME/NM23 FAMILY MEMBER 8"/>
    <property type="match status" value="1"/>
</dbReference>
<dbReference type="OrthoDB" id="10263751at2759"/>
<feature type="region of interest" description="Disordered" evidence="2">
    <location>
        <begin position="484"/>
        <end position="570"/>
    </location>
</feature>
<dbReference type="InterPro" id="IPR031827">
    <property type="entry name" value="DUF4746"/>
</dbReference>
<feature type="compositionally biased region" description="Polar residues" evidence="2">
    <location>
        <begin position="523"/>
        <end position="536"/>
    </location>
</feature>
<dbReference type="PANTHER" id="PTHR46135:SF3">
    <property type="entry name" value="NME_NM23 FAMILY MEMBER 8"/>
    <property type="match status" value="1"/>
</dbReference>
<organism evidence="4 5">
    <name type="scientific">Polypedilum vanderplanki</name>
    <name type="common">Sleeping chironomid midge</name>
    <dbReference type="NCBI Taxonomy" id="319348"/>
    <lineage>
        <taxon>Eukaryota</taxon>
        <taxon>Metazoa</taxon>
        <taxon>Ecdysozoa</taxon>
        <taxon>Arthropoda</taxon>
        <taxon>Hexapoda</taxon>
        <taxon>Insecta</taxon>
        <taxon>Pterygota</taxon>
        <taxon>Neoptera</taxon>
        <taxon>Endopterygota</taxon>
        <taxon>Diptera</taxon>
        <taxon>Nematocera</taxon>
        <taxon>Chironomoidea</taxon>
        <taxon>Chironomidae</taxon>
        <taxon>Chironominae</taxon>
        <taxon>Polypedilum</taxon>
        <taxon>Polypedilum</taxon>
    </lineage>
</organism>
<evidence type="ECO:0000259" key="3">
    <source>
        <dbReference type="Pfam" id="PF15928"/>
    </source>
</evidence>
<reference evidence="4" key="1">
    <citation type="submission" date="2021-03" db="EMBL/GenBank/DDBJ databases">
        <title>Chromosome level genome of the anhydrobiotic midge Polypedilum vanderplanki.</title>
        <authorList>
            <person name="Yoshida Y."/>
            <person name="Kikawada T."/>
            <person name="Gusev O."/>
        </authorList>
    </citation>
    <scope>NUCLEOTIDE SEQUENCE</scope>
    <source>
        <strain evidence="4">NIAS01</strain>
        <tissue evidence="4">Whole body or cell culture</tissue>
    </source>
</reference>
<evidence type="ECO:0000313" key="5">
    <source>
        <dbReference type="Proteomes" id="UP001107558"/>
    </source>
</evidence>
<feature type="coiled-coil region" evidence="1">
    <location>
        <begin position="137"/>
        <end position="164"/>
    </location>
</feature>
<proteinExistence type="predicted"/>
<dbReference type="InterPro" id="IPR051766">
    <property type="entry name" value="TXND_domain-containing"/>
</dbReference>
<gene>
    <name evidence="4" type="ORF">PVAND_014300</name>
</gene>
<keyword evidence="5" id="KW-1185">Reference proteome</keyword>
<feature type="compositionally biased region" description="Basic residues" evidence="2">
    <location>
        <begin position="505"/>
        <end position="515"/>
    </location>
</feature>
<dbReference type="SUPFAM" id="SSF52833">
    <property type="entry name" value="Thioredoxin-like"/>
    <property type="match status" value="1"/>
</dbReference>
<protein>
    <recommendedName>
        <fullName evidence="3">DUF4746 domain-containing protein</fullName>
    </recommendedName>
</protein>
<dbReference type="Proteomes" id="UP001107558">
    <property type="component" value="Chromosome 1"/>
</dbReference>
<feature type="compositionally biased region" description="Acidic residues" evidence="2">
    <location>
        <begin position="489"/>
        <end position="499"/>
    </location>
</feature>
<comment type="caution">
    <text evidence="4">The sequence shown here is derived from an EMBL/GenBank/DDBJ whole genome shotgun (WGS) entry which is preliminary data.</text>
</comment>
<evidence type="ECO:0000313" key="4">
    <source>
        <dbReference type="EMBL" id="KAG5685099.1"/>
    </source>
</evidence>
<accession>A0A9J6CTM7</accession>
<sequence length="570" mass="66030">MAKKGGIQQLQAEIYTDEDLEAFLKREGVLVIDVFSWAGPCVGMIGYLKKAKLEIGGDFLHLAIARSDSVEKLKRFRNRSEPTWLFCSCQKIINMMLGCNVPKLMAIIIQELKNEEAYREKLLERTFYEFNELLPEEQEREVLKQQLAEETERLEKEQAILQRKEYIRSMTDQIMEHIHDMGITMFMPHIMKDAYRKTADIADKMELSCKDRKTVRIKPEMMEVLYYEIDNPLPDEILEYLYNKEVLLFLWKLGETDTRTPEEVLNIFHKTVAVANKVYDETGEKLVSHTPAILESAEYVVGYEPVIEIRQTEKRRITQAGKKSEPQAPQQVLPTHDENGEPIKKFVIPPCWTPQNKRANAAFIYIFFRNHTDHFLPPDVPPVPQHLLFVFDAYKRHNIFEICKEFAEDILSYGYFNSEDIGSCTLLAKTTEKYDTLKPTVNDKLMMKIAKMRSDIVKKLSAMGPCYVSKNTIDGKTDCDRLFPPDYNVPEEEEQENDSCENGSKKKKKKRRKKREKAEGEADQSQSQTADQMSVQDSEDTLDDLSADEEELNNDDKEEHNAPPPSPNPQ</sequence>
<dbReference type="AlphaFoldDB" id="A0A9J6CTM7"/>
<dbReference type="EMBL" id="JADBJN010000001">
    <property type="protein sequence ID" value="KAG5685099.1"/>
    <property type="molecule type" value="Genomic_DNA"/>
</dbReference>
<keyword evidence="1" id="KW-0175">Coiled coil</keyword>
<evidence type="ECO:0000256" key="1">
    <source>
        <dbReference type="SAM" id="Coils"/>
    </source>
</evidence>
<dbReference type="InterPro" id="IPR036249">
    <property type="entry name" value="Thioredoxin-like_sf"/>
</dbReference>
<name>A0A9J6CTM7_POLVA</name>
<dbReference type="Pfam" id="PF15928">
    <property type="entry name" value="DUF4746"/>
    <property type="match status" value="1"/>
</dbReference>
<feature type="compositionally biased region" description="Acidic residues" evidence="2">
    <location>
        <begin position="537"/>
        <end position="553"/>
    </location>
</feature>
<feature type="region of interest" description="Disordered" evidence="2">
    <location>
        <begin position="317"/>
        <end position="336"/>
    </location>
</feature>
<feature type="domain" description="DUF4746" evidence="3">
    <location>
        <begin position="328"/>
        <end position="495"/>
    </location>
</feature>
<evidence type="ECO:0000256" key="2">
    <source>
        <dbReference type="SAM" id="MobiDB-lite"/>
    </source>
</evidence>